<proteinExistence type="predicted"/>
<evidence type="ECO:0008006" key="2">
    <source>
        <dbReference type="Google" id="ProtNLM"/>
    </source>
</evidence>
<dbReference type="PIR" id="S29330">
    <property type="entry name" value="S29330"/>
</dbReference>
<reference evidence="1" key="1">
    <citation type="journal article" date="1986" name="EMBO J.">
        <title>Molecular analysis of the En/Spm transposable element system of Zea mays.</title>
        <authorList>
            <person name="Pereira A."/>
            <person name="Cuypers H."/>
            <person name="Gierl A."/>
            <person name="Schwarz-Sommer Z."/>
            <person name="Saedler H."/>
        </authorList>
    </citation>
    <scope>NUCLEOTIDE SEQUENCE</scope>
    <source>
        <strain evidence="1">Wx-844::En-1</strain>
    </source>
</reference>
<organism evidence="1">
    <name type="scientific">Zea mays</name>
    <name type="common">Maize</name>
    <dbReference type="NCBI Taxonomy" id="4577"/>
    <lineage>
        <taxon>Eukaryota</taxon>
        <taxon>Viridiplantae</taxon>
        <taxon>Streptophyta</taxon>
        <taxon>Embryophyta</taxon>
        <taxon>Tracheophyta</taxon>
        <taxon>Spermatophyta</taxon>
        <taxon>Magnoliopsida</taxon>
        <taxon>Liliopsida</taxon>
        <taxon>Poales</taxon>
        <taxon>Poaceae</taxon>
        <taxon>PACMAD clade</taxon>
        <taxon>Panicoideae</taxon>
        <taxon>Andropogonodae</taxon>
        <taxon>Andropogoneae</taxon>
        <taxon>Tripsacinae</taxon>
        <taxon>Zea</taxon>
    </lineage>
</organism>
<protein>
    <recommendedName>
        <fullName evidence="2">DUF4216 domain-containing protein</fullName>
    </recommendedName>
</protein>
<accession>Q41866</accession>
<dbReference type="AlphaFoldDB" id="Q41866"/>
<evidence type="ECO:0000313" key="1">
    <source>
        <dbReference type="EMBL" id="AAA66267.1"/>
    </source>
</evidence>
<sequence length="146" mass="16950">MVEVKHASRYKGNEYNNIILAHQAHQVYYLSYPHKSFKTWWVAYKVNPEVHPYRYQNYNLSTNDDDEDDVVFQEVGDQADDSDNDSIVSEGAGLNELASLTVELMEEPISSNSKRQRLEETVLETQQWVEQLNTRVAEEDSDADDF</sequence>
<name>Q41866_MAIZE</name>
<dbReference type="EMBL" id="M25427">
    <property type="protein sequence ID" value="AAA66267.1"/>
    <property type="molecule type" value="Genomic_DNA"/>
</dbReference>